<keyword evidence="7" id="KW-0547">Nucleotide-binding</keyword>
<evidence type="ECO:0000256" key="8">
    <source>
        <dbReference type="ARBA" id="ARBA00022832"/>
    </source>
</evidence>
<dbReference type="Gene3D" id="3.40.50.12780">
    <property type="entry name" value="N-terminal domain of ligase-like"/>
    <property type="match status" value="1"/>
</dbReference>
<comment type="catalytic activity">
    <reaction evidence="18">
        <text>tetracosanoate + ATP + CoA = tetracosanoyl-CoA + AMP + diphosphate</text>
        <dbReference type="Rhea" id="RHEA:33639"/>
        <dbReference type="ChEBI" id="CHEBI:30616"/>
        <dbReference type="ChEBI" id="CHEBI:31014"/>
        <dbReference type="ChEBI" id="CHEBI:33019"/>
        <dbReference type="ChEBI" id="CHEBI:57287"/>
        <dbReference type="ChEBI" id="CHEBI:65052"/>
        <dbReference type="ChEBI" id="CHEBI:456215"/>
    </reaction>
    <physiologicalReaction direction="left-to-right" evidence="18">
        <dbReference type="Rhea" id="RHEA:33640"/>
    </physiologicalReaction>
</comment>
<dbReference type="Pfam" id="PF00501">
    <property type="entry name" value="AMP-binding"/>
    <property type="match status" value="1"/>
</dbReference>
<sequence>MTDVFSIARILRAIIDVVCNMVVLKLVSYLFLGVFLSYGLGWPCTLTTVAVFLVYAATGGWRFIRVVIKTAPRDLRALRVLLTLKWSVKKYNRIGHSIPKLFQETVKKYPKKICFIFEDKNWTFQEVDLLTNAIANFFNESGIRQGHVVALVMENRPDLVFYWMGLAKIGAIGALINFNLREKSLLHCVQAAQAQCVVFSEEMASAVADISRDFPKSCNLYYMGSGQCPVVGAVSLDPLLEKSPTYTPPAPITKFTDRVFYVYTSGTTGLPKAAIISHSRFYYMASAVHMMLGLTDQDILYDPLPLYHTAGGIIGMGQAFLWGTTVVIKKKFSASGFWDDCLKYNCTAAQYIGEICRYLMAQPFRTTENQHRVRVMFGNGLQPGLWRDFQTRFGVKLIGEFYGATEGNCNIINIDNTIGACGFTSMIAPFMYPVTLIKVDEDNNITRDRNGVCVRAKPGEPGELVGKIVAGDPLRQFDGYVSKEATDKKVAMNVFKKGDMAFLTGDVLIMDEYGYMTFRDRTGDTFRWRGENVSTFEVETTISKIIGLSDAVVYGVEVTGAEGRAGMAAIVDPEHKINLVQLCKALQEKLPPYSRPLFIRLMEKAADTTGTHKLKKTTLQTEGFNPHKTEDRLFYMNNRTGQYEPLTLDIYSDICKQKIRF</sequence>
<dbReference type="GO" id="GO:0044539">
    <property type="term" value="P:long-chain fatty acid import into cell"/>
    <property type="evidence" value="ECO:0007669"/>
    <property type="project" value="TreeGrafter"/>
</dbReference>
<dbReference type="OrthoDB" id="288590at2759"/>
<comment type="catalytic activity">
    <reaction evidence="15">
        <text>a very long-chain fatty acid + ATP + CoA = a very long-chain fatty acyl-CoA + AMP + diphosphate</text>
        <dbReference type="Rhea" id="RHEA:54536"/>
        <dbReference type="ChEBI" id="CHEBI:30616"/>
        <dbReference type="ChEBI" id="CHEBI:33019"/>
        <dbReference type="ChEBI" id="CHEBI:57287"/>
        <dbReference type="ChEBI" id="CHEBI:58950"/>
        <dbReference type="ChEBI" id="CHEBI:138261"/>
        <dbReference type="ChEBI" id="CHEBI:456215"/>
    </reaction>
    <physiologicalReaction direction="left-to-right" evidence="15">
        <dbReference type="Rhea" id="RHEA:54537"/>
    </physiologicalReaction>
</comment>
<dbReference type="PANTHER" id="PTHR43107:SF15">
    <property type="entry name" value="FATTY ACID TRANSPORT PROTEIN 3, ISOFORM A"/>
    <property type="match status" value="1"/>
</dbReference>
<comment type="caution">
    <text evidence="24">The sequence shown here is derived from an EMBL/GenBank/DDBJ whole genome shotgun (WGS) entry which is preliminary data.</text>
</comment>
<dbReference type="GO" id="GO:0005778">
    <property type="term" value="C:peroxisomal membrane"/>
    <property type="evidence" value="ECO:0007669"/>
    <property type="project" value="UniProtKB-SubCell"/>
</dbReference>
<keyword evidence="10 22" id="KW-1133">Transmembrane helix</keyword>
<evidence type="ECO:0000256" key="19">
    <source>
        <dbReference type="ARBA" id="ARBA00060276"/>
    </source>
</evidence>
<protein>
    <recommendedName>
        <fullName evidence="20">Very long-chain fatty acid transport protein</fullName>
        <ecNumber evidence="14">6.2.1.3</ecNumber>
    </recommendedName>
    <alternativeName>
        <fullName evidence="16">Long-chain-fatty-acid--CoA ligase</fullName>
    </alternativeName>
    <alternativeName>
        <fullName evidence="21">Very-long-chain acyl-CoA synthetase</fullName>
    </alternativeName>
</protein>
<reference evidence="24" key="2">
    <citation type="submission" date="2020-11" db="EMBL/GenBank/DDBJ databases">
        <authorList>
            <person name="McCartney M.A."/>
            <person name="Auch B."/>
            <person name="Kono T."/>
            <person name="Mallez S."/>
            <person name="Becker A."/>
            <person name="Gohl D.M."/>
            <person name="Silverstein K.A.T."/>
            <person name="Koren S."/>
            <person name="Bechman K.B."/>
            <person name="Herman A."/>
            <person name="Abrahante J.E."/>
            <person name="Garbe J."/>
        </authorList>
    </citation>
    <scope>NUCLEOTIDE SEQUENCE</scope>
    <source>
        <strain evidence="24">Duluth1</strain>
        <tissue evidence="24">Whole animal</tissue>
    </source>
</reference>
<dbReference type="FunFam" id="3.30.300.30:FF:000002">
    <property type="entry name" value="Long-chain fatty acid transport protein 1"/>
    <property type="match status" value="1"/>
</dbReference>
<dbReference type="EMBL" id="JAIWYP010000007">
    <property type="protein sequence ID" value="KAH3802821.1"/>
    <property type="molecule type" value="Genomic_DNA"/>
</dbReference>
<comment type="function">
    <text evidence="19">Acyl-CoA synthetase required for both the import of long chain fatty acids (LCFAs) (C14-C18) and the activation very long chain fatty acids (VLCFAs) (C20-C26) by esterification of the fatty acids into metabolically active CoA-thioesters for subsequent degradation or incorporation into phospholipids. The transport and fatty acyl-CoA synthetase activities are genetically separable and are thus independent activities. Esterifies VLCFAs in the peroxisome matrix. The VLCFAs are actively transported into peroxisomes by a PXA1-PXA2 heterodimeric transporter in the peroxisomal membrane.</text>
</comment>
<dbReference type="EC" id="6.2.1.3" evidence="14"/>
<keyword evidence="6 22" id="KW-0812">Transmembrane</keyword>
<evidence type="ECO:0000256" key="6">
    <source>
        <dbReference type="ARBA" id="ARBA00022692"/>
    </source>
</evidence>
<dbReference type="GO" id="GO:0005886">
    <property type="term" value="C:plasma membrane"/>
    <property type="evidence" value="ECO:0007669"/>
    <property type="project" value="UniProtKB-SubCell"/>
</dbReference>
<evidence type="ECO:0000256" key="5">
    <source>
        <dbReference type="ARBA" id="ARBA00022598"/>
    </source>
</evidence>
<dbReference type="GO" id="GO:0005789">
    <property type="term" value="C:endoplasmic reticulum membrane"/>
    <property type="evidence" value="ECO:0007669"/>
    <property type="project" value="TreeGrafter"/>
</dbReference>
<keyword evidence="12 22" id="KW-0472">Membrane</keyword>
<dbReference type="GO" id="GO:0090434">
    <property type="term" value="F:oleoyl-CoA ligase activity"/>
    <property type="evidence" value="ECO:0007669"/>
    <property type="project" value="TreeGrafter"/>
</dbReference>
<evidence type="ECO:0000256" key="9">
    <source>
        <dbReference type="ARBA" id="ARBA00022840"/>
    </source>
</evidence>
<dbReference type="GO" id="GO:0005324">
    <property type="term" value="F:long-chain fatty acid transmembrane transporter activity"/>
    <property type="evidence" value="ECO:0007669"/>
    <property type="project" value="TreeGrafter"/>
</dbReference>
<evidence type="ECO:0000256" key="21">
    <source>
        <dbReference type="ARBA" id="ARBA00078285"/>
    </source>
</evidence>
<evidence type="ECO:0000256" key="2">
    <source>
        <dbReference type="ARBA" id="ARBA00006432"/>
    </source>
</evidence>
<evidence type="ECO:0000256" key="22">
    <source>
        <dbReference type="SAM" id="Phobius"/>
    </source>
</evidence>
<feature type="transmembrane region" description="Helical" evidence="22">
    <location>
        <begin position="160"/>
        <end position="180"/>
    </location>
</feature>
<keyword evidence="4" id="KW-1003">Cell membrane</keyword>
<evidence type="ECO:0000256" key="10">
    <source>
        <dbReference type="ARBA" id="ARBA00022989"/>
    </source>
</evidence>
<name>A0A9D4J7N2_DREPO</name>
<dbReference type="AlphaFoldDB" id="A0A9D4J7N2"/>
<evidence type="ECO:0000256" key="12">
    <source>
        <dbReference type="ARBA" id="ARBA00023136"/>
    </source>
</evidence>
<dbReference type="NCBIfam" id="NF006134">
    <property type="entry name" value="PRK08279.1"/>
    <property type="match status" value="1"/>
</dbReference>
<keyword evidence="11" id="KW-0445">Lipid transport</keyword>
<evidence type="ECO:0000256" key="16">
    <source>
        <dbReference type="ARBA" id="ARBA00041297"/>
    </source>
</evidence>
<dbReference type="PANTHER" id="PTHR43107">
    <property type="entry name" value="LONG-CHAIN FATTY ACID TRANSPORT PROTEIN"/>
    <property type="match status" value="1"/>
</dbReference>
<keyword evidence="5" id="KW-0436">Ligase</keyword>
<comment type="similarity">
    <text evidence="2">Belongs to the ATP-dependent AMP-binding enzyme family.</text>
</comment>
<evidence type="ECO:0000256" key="1">
    <source>
        <dbReference type="ARBA" id="ARBA00004651"/>
    </source>
</evidence>
<evidence type="ECO:0000256" key="20">
    <source>
        <dbReference type="ARBA" id="ARBA00068795"/>
    </source>
</evidence>
<accession>A0A9D4J7N2</accession>
<gene>
    <name evidence="24" type="ORF">DPMN_156511</name>
</gene>
<keyword evidence="8" id="KW-0443">Lipid metabolism</keyword>
<dbReference type="InterPro" id="IPR045851">
    <property type="entry name" value="AMP-bd_C_sf"/>
</dbReference>
<dbReference type="FunFam" id="3.40.50.12780:FF:000019">
    <property type="entry name" value="Long-chain fatty acid transporter"/>
    <property type="match status" value="1"/>
</dbReference>
<organism evidence="24 25">
    <name type="scientific">Dreissena polymorpha</name>
    <name type="common">Zebra mussel</name>
    <name type="synonym">Mytilus polymorpha</name>
    <dbReference type="NCBI Taxonomy" id="45954"/>
    <lineage>
        <taxon>Eukaryota</taxon>
        <taxon>Metazoa</taxon>
        <taxon>Spiralia</taxon>
        <taxon>Lophotrochozoa</taxon>
        <taxon>Mollusca</taxon>
        <taxon>Bivalvia</taxon>
        <taxon>Autobranchia</taxon>
        <taxon>Heteroconchia</taxon>
        <taxon>Euheterodonta</taxon>
        <taxon>Imparidentia</taxon>
        <taxon>Neoheterodontei</taxon>
        <taxon>Myida</taxon>
        <taxon>Dreissenoidea</taxon>
        <taxon>Dreissenidae</taxon>
        <taxon>Dreissena</taxon>
    </lineage>
</organism>
<feature type="transmembrane region" description="Helical" evidence="22">
    <location>
        <begin position="12"/>
        <end position="34"/>
    </location>
</feature>
<evidence type="ECO:0000313" key="25">
    <source>
        <dbReference type="Proteomes" id="UP000828390"/>
    </source>
</evidence>
<reference evidence="24" key="1">
    <citation type="journal article" date="2019" name="bioRxiv">
        <title>The Genome of the Zebra Mussel, Dreissena polymorpha: A Resource for Invasive Species Research.</title>
        <authorList>
            <person name="McCartney M.A."/>
            <person name="Auch B."/>
            <person name="Kono T."/>
            <person name="Mallez S."/>
            <person name="Zhang Y."/>
            <person name="Obille A."/>
            <person name="Becker A."/>
            <person name="Abrahante J.E."/>
            <person name="Garbe J."/>
            <person name="Badalamenti J.P."/>
            <person name="Herman A."/>
            <person name="Mangelson H."/>
            <person name="Liachko I."/>
            <person name="Sullivan S."/>
            <person name="Sone E.D."/>
            <person name="Koren S."/>
            <person name="Silverstein K.A.T."/>
            <person name="Beckman K.B."/>
            <person name="Gohl D.M."/>
        </authorList>
    </citation>
    <scope>NUCLEOTIDE SEQUENCE</scope>
    <source>
        <strain evidence="24">Duluth1</strain>
        <tissue evidence="24">Whole animal</tissue>
    </source>
</reference>
<keyword evidence="9" id="KW-0067">ATP-binding</keyword>
<evidence type="ECO:0000256" key="3">
    <source>
        <dbReference type="ARBA" id="ARBA00022448"/>
    </source>
</evidence>
<keyword evidence="13" id="KW-0576">Peroxisome</keyword>
<dbReference type="InterPro" id="IPR000873">
    <property type="entry name" value="AMP-dep_synth/lig_dom"/>
</dbReference>
<evidence type="ECO:0000256" key="17">
    <source>
        <dbReference type="ARBA" id="ARBA00046271"/>
    </source>
</evidence>
<dbReference type="InterPro" id="IPR020845">
    <property type="entry name" value="AMP-binding_CS"/>
</dbReference>
<feature type="transmembrane region" description="Helical" evidence="22">
    <location>
        <begin position="40"/>
        <end position="64"/>
    </location>
</feature>
<comment type="subcellular location">
    <subcellularLocation>
        <location evidence="1">Cell membrane</location>
        <topology evidence="1">Multi-pass membrane protein</topology>
    </subcellularLocation>
    <subcellularLocation>
        <location evidence="17">Peroxisome membrane</location>
    </subcellularLocation>
</comment>
<dbReference type="Gene3D" id="3.30.300.30">
    <property type="match status" value="1"/>
</dbReference>
<evidence type="ECO:0000256" key="4">
    <source>
        <dbReference type="ARBA" id="ARBA00022475"/>
    </source>
</evidence>
<keyword evidence="25" id="KW-1185">Reference proteome</keyword>
<keyword evidence="3" id="KW-0813">Transport</keyword>
<evidence type="ECO:0000256" key="14">
    <source>
        <dbReference type="ARBA" id="ARBA00026121"/>
    </source>
</evidence>
<evidence type="ECO:0000256" key="18">
    <source>
        <dbReference type="ARBA" id="ARBA00048666"/>
    </source>
</evidence>
<dbReference type="GO" id="GO:0001579">
    <property type="term" value="P:medium-chain fatty acid transport"/>
    <property type="evidence" value="ECO:0007669"/>
    <property type="project" value="TreeGrafter"/>
</dbReference>
<evidence type="ECO:0000256" key="11">
    <source>
        <dbReference type="ARBA" id="ARBA00023055"/>
    </source>
</evidence>
<evidence type="ECO:0000256" key="7">
    <source>
        <dbReference type="ARBA" id="ARBA00022741"/>
    </source>
</evidence>
<evidence type="ECO:0000256" key="13">
    <source>
        <dbReference type="ARBA" id="ARBA00023140"/>
    </source>
</evidence>
<dbReference type="SUPFAM" id="SSF56801">
    <property type="entry name" value="Acetyl-CoA synthetase-like"/>
    <property type="match status" value="1"/>
</dbReference>
<proteinExistence type="inferred from homology"/>
<keyword evidence="8" id="KW-0276">Fatty acid metabolism</keyword>
<evidence type="ECO:0000313" key="24">
    <source>
        <dbReference type="EMBL" id="KAH3802821.1"/>
    </source>
</evidence>
<dbReference type="GO" id="GO:0005524">
    <property type="term" value="F:ATP binding"/>
    <property type="evidence" value="ECO:0007669"/>
    <property type="project" value="UniProtKB-KW"/>
</dbReference>
<evidence type="ECO:0000259" key="23">
    <source>
        <dbReference type="Pfam" id="PF00501"/>
    </source>
</evidence>
<dbReference type="Proteomes" id="UP000828390">
    <property type="component" value="Unassembled WGS sequence"/>
</dbReference>
<feature type="domain" description="AMP-dependent synthetase/ligase" evidence="23">
    <location>
        <begin position="102"/>
        <end position="465"/>
    </location>
</feature>
<dbReference type="InterPro" id="IPR042099">
    <property type="entry name" value="ANL_N_sf"/>
</dbReference>
<dbReference type="PROSITE" id="PS00455">
    <property type="entry name" value="AMP_BINDING"/>
    <property type="match status" value="1"/>
</dbReference>
<evidence type="ECO:0000256" key="15">
    <source>
        <dbReference type="ARBA" id="ARBA00036527"/>
    </source>
</evidence>